<dbReference type="Pfam" id="PF00378">
    <property type="entry name" value="ECH_1"/>
    <property type="match status" value="1"/>
</dbReference>
<evidence type="ECO:0000256" key="1">
    <source>
        <dbReference type="ARBA" id="ARBA00005005"/>
    </source>
</evidence>
<dbReference type="RefSeq" id="WP_091756834.1">
    <property type="nucleotide sequence ID" value="NZ_FOHB01000002.1"/>
</dbReference>
<dbReference type="GO" id="GO:0004300">
    <property type="term" value="F:enoyl-CoA hydratase activity"/>
    <property type="evidence" value="ECO:0007669"/>
    <property type="project" value="TreeGrafter"/>
</dbReference>
<dbReference type="InterPro" id="IPR001753">
    <property type="entry name" value="Enoyl-CoA_hydra/iso"/>
</dbReference>
<dbReference type="Proteomes" id="UP000199019">
    <property type="component" value="Unassembled WGS sequence"/>
</dbReference>
<dbReference type="PANTHER" id="PTHR43612:SF3">
    <property type="entry name" value="TRIFUNCTIONAL ENZYME SUBUNIT ALPHA, MITOCHONDRIAL"/>
    <property type="match status" value="1"/>
</dbReference>
<organism evidence="15 16">
    <name type="scientific">Pedococcus cremeus</name>
    <dbReference type="NCBI Taxonomy" id="587636"/>
    <lineage>
        <taxon>Bacteria</taxon>
        <taxon>Bacillati</taxon>
        <taxon>Actinomycetota</taxon>
        <taxon>Actinomycetes</taxon>
        <taxon>Micrococcales</taxon>
        <taxon>Intrasporangiaceae</taxon>
        <taxon>Pedococcus</taxon>
    </lineage>
</organism>
<reference evidence="16" key="1">
    <citation type="submission" date="2016-10" db="EMBL/GenBank/DDBJ databases">
        <authorList>
            <person name="Varghese N."/>
            <person name="Submissions S."/>
        </authorList>
    </citation>
    <scope>NUCLEOTIDE SEQUENCE [LARGE SCALE GENOMIC DNA]</scope>
    <source>
        <strain evidence="16">CGMCC 1.6963</strain>
    </source>
</reference>
<evidence type="ECO:0000256" key="11">
    <source>
        <dbReference type="ARBA" id="ARBA00023268"/>
    </source>
</evidence>
<dbReference type="InterPro" id="IPR050136">
    <property type="entry name" value="FA_oxidation_alpha_subunit"/>
</dbReference>
<evidence type="ECO:0000256" key="6">
    <source>
        <dbReference type="ARBA" id="ARBA00022963"/>
    </source>
</evidence>
<dbReference type="STRING" id="587636.SAMN05216199_1508"/>
<dbReference type="InterPro" id="IPR006176">
    <property type="entry name" value="3-OHacyl-CoA_DH_NAD-bd"/>
</dbReference>
<comment type="similarity">
    <text evidence="4">Belongs to the 3-hydroxyacyl-CoA dehydrogenase family.</text>
</comment>
<dbReference type="InterPro" id="IPR029045">
    <property type="entry name" value="ClpP/crotonase-like_dom_sf"/>
</dbReference>
<feature type="domain" description="3-hydroxyacyl-CoA dehydrogenase NAD binding" evidence="14">
    <location>
        <begin position="353"/>
        <end position="532"/>
    </location>
</feature>
<dbReference type="UniPathway" id="UPA00659"/>
<evidence type="ECO:0000259" key="14">
    <source>
        <dbReference type="Pfam" id="PF02737"/>
    </source>
</evidence>
<dbReference type="SUPFAM" id="SSF51735">
    <property type="entry name" value="NAD(P)-binding Rossmann-fold domains"/>
    <property type="match status" value="1"/>
</dbReference>
<evidence type="ECO:0000256" key="3">
    <source>
        <dbReference type="ARBA" id="ARBA00007005"/>
    </source>
</evidence>
<dbReference type="CDD" id="cd06558">
    <property type="entry name" value="crotonase-like"/>
    <property type="match status" value="1"/>
</dbReference>
<name>A0A1H9TAL8_9MICO</name>
<keyword evidence="7" id="KW-0560">Oxidoreductase</keyword>
<dbReference type="FunFam" id="3.40.50.720:FF:000009">
    <property type="entry name" value="Fatty oxidation complex, alpha subunit"/>
    <property type="match status" value="1"/>
</dbReference>
<accession>A0A1H9TAL8</accession>
<proteinExistence type="inferred from homology"/>
<evidence type="ECO:0000256" key="2">
    <source>
        <dbReference type="ARBA" id="ARBA00005086"/>
    </source>
</evidence>
<evidence type="ECO:0000313" key="16">
    <source>
        <dbReference type="Proteomes" id="UP000199019"/>
    </source>
</evidence>
<dbReference type="AlphaFoldDB" id="A0A1H9TAL8"/>
<evidence type="ECO:0000256" key="4">
    <source>
        <dbReference type="ARBA" id="ARBA00009463"/>
    </source>
</evidence>
<keyword evidence="11" id="KW-0511">Multifunctional enzyme</keyword>
<keyword evidence="16" id="KW-1185">Reference proteome</keyword>
<dbReference type="Pfam" id="PF02737">
    <property type="entry name" value="3HCDH_N"/>
    <property type="match status" value="1"/>
</dbReference>
<keyword evidence="9" id="KW-0443">Lipid metabolism</keyword>
<evidence type="ECO:0000313" key="15">
    <source>
        <dbReference type="EMBL" id="SER94087.1"/>
    </source>
</evidence>
<dbReference type="OrthoDB" id="9771883at2"/>
<evidence type="ECO:0000256" key="12">
    <source>
        <dbReference type="ARBA" id="ARBA00049556"/>
    </source>
</evidence>
<comment type="pathway">
    <text evidence="2">Lipid metabolism; butanoate metabolism.</text>
</comment>
<dbReference type="InterPro" id="IPR036291">
    <property type="entry name" value="NAD(P)-bd_dom_sf"/>
</dbReference>
<keyword evidence="8" id="KW-0520">NAD</keyword>
<evidence type="ECO:0000256" key="10">
    <source>
        <dbReference type="ARBA" id="ARBA00023239"/>
    </source>
</evidence>
<dbReference type="EMBL" id="FOHB01000002">
    <property type="protein sequence ID" value="SER94087.1"/>
    <property type="molecule type" value="Genomic_DNA"/>
</dbReference>
<evidence type="ECO:0000259" key="13">
    <source>
        <dbReference type="Pfam" id="PF00725"/>
    </source>
</evidence>
<keyword evidence="5" id="KW-0276">Fatty acid metabolism</keyword>
<dbReference type="Gene3D" id="3.90.226.10">
    <property type="entry name" value="2-enoyl-CoA Hydratase, Chain A, domain 1"/>
    <property type="match status" value="1"/>
</dbReference>
<evidence type="ECO:0000256" key="9">
    <source>
        <dbReference type="ARBA" id="ARBA00023098"/>
    </source>
</evidence>
<dbReference type="GO" id="GO:0006635">
    <property type="term" value="P:fatty acid beta-oxidation"/>
    <property type="evidence" value="ECO:0007669"/>
    <property type="project" value="UniProtKB-UniPathway"/>
</dbReference>
<dbReference type="Gene3D" id="1.10.1040.50">
    <property type="match status" value="1"/>
</dbReference>
<dbReference type="InterPro" id="IPR008927">
    <property type="entry name" value="6-PGluconate_DH-like_C_sf"/>
</dbReference>
<evidence type="ECO:0000256" key="5">
    <source>
        <dbReference type="ARBA" id="ARBA00022832"/>
    </source>
</evidence>
<comment type="similarity">
    <text evidence="3">In the central section; belongs to the 3-hydroxyacyl-CoA dehydrogenase family.</text>
</comment>
<comment type="catalytic activity">
    <reaction evidence="12">
        <text>a (3S)-3-hydroxyacyl-CoA + NAD(+) = a 3-oxoacyl-CoA + NADH + H(+)</text>
        <dbReference type="Rhea" id="RHEA:22432"/>
        <dbReference type="ChEBI" id="CHEBI:15378"/>
        <dbReference type="ChEBI" id="CHEBI:57318"/>
        <dbReference type="ChEBI" id="CHEBI:57540"/>
        <dbReference type="ChEBI" id="CHEBI:57945"/>
        <dbReference type="ChEBI" id="CHEBI:90726"/>
        <dbReference type="EC" id="1.1.1.35"/>
    </reaction>
</comment>
<feature type="domain" description="3-hydroxyacyl-CoA dehydrogenase C-terminal" evidence="13">
    <location>
        <begin position="536"/>
        <end position="615"/>
    </location>
</feature>
<dbReference type="Pfam" id="PF00725">
    <property type="entry name" value="3HCDH"/>
    <property type="match status" value="1"/>
</dbReference>
<dbReference type="SUPFAM" id="SSF52096">
    <property type="entry name" value="ClpP/crotonase"/>
    <property type="match status" value="1"/>
</dbReference>
<dbReference type="GO" id="GO:0070403">
    <property type="term" value="F:NAD+ binding"/>
    <property type="evidence" value="ECO:0007669"/>
    <property type="project" value="InterPro"/>
</dbReference>
<comment type="pathway">
    <text evidence="1">Lipid metabolism; fatty acid beta-oxidation.</text>
</comment>
<dbReference type="GO" id="GO:0016509">
    <property type="term" value="F:long-chain (3S)-3-hydroxyacyl-CoA dehydrogenase (NAD+) activity"/>
    <property type="evidence" value="ECO:0007669"/>
    <property type="project" value="TreeGrafter"/>
</dbReference>
<dbReference type="PANTHER" id="PTHR43612">
    <property type="entry name" value="TRIFUNCTIONAL ENZYME SUBUNIT ALPHA"/>
    <property type="match status" value="1"/>
</dbReference>
<dbReference type="Gene3D" id="3.40.50.720">
    <property type="entry name" value="NAD(P)-binding Rossmann-like Domain"/>
    <property type="match status" value="1"/>
</dbReference>
<sequence>MTEAPSSTNLAAEKAAATAAARRGGGDFAEVVTHAHVRDIALPGGAGTMALVTLDNGFDHTKPNTFGPQSIANVRAAIEALQVRAEAGEIQAVGITGKPFIFAVGADLKAVSQAAEREMALGVARAGHHAFGAIMDLPVPTFAFVNGAAMGGGVEIALACDYRTISSGVPAVALPETFLGLVPGWGGCYLLPNLVGPVNALKVIIENPMNFNRMLKGPQAFSLGMADAMFEPADFLEESLGWAAGVVSGEVTVQRPEVSRDEAEWAAALKAAKGLVDLKTGGKAPAPYRALKLVEAARTATRDEAFAAEDEALADLVMGDELRAGLYAFDLVQRRAKRPAGAPDKALARPVTKVGIVGAGLMASQLALLFAQRLEVPVVMTDIDQARVDKGVAYVQGEVDKLLAKGRLGQDKANRLKALVTGSTSKDGFADADFVIEAVFEEMGVKKQVWAEVEAIVSPECVLATNTSSLSITEMAADLEHPERVVGFHFFNPVAIMPLLEIVKGERTDDATLATAFATGKTLKKTTILVKDSPSFIVNRLLGRFMGEVAKIVDEGTPIEVADRAFAGLSPMPPFVLLGLVGPAIALHNNETLAKAFPDRFYVSENLRRVVEAKKSAIYIWPEGKPVVDPEVEALFDKPANPVVLTADQVRERILSVLADEIRRMLDEGVAQAPMDIDLAMISGANFQFPNGGITPLLDREGISEKVTGKRFLPPGAASVPA</sequence>
<keyword evidence="6" id="KW-0442">Lipid degradation</keyword>
<keyword evidence="10" id="KW-0456">Lyase</keyword>
<evidence type="ECO:0000256" key="8">
    <source>
        <dbReference type="ARBA" id="ARBA00023027"/>
    </source>
</evidence>
<protein>
    <submittedName>
        <fullName evidence="15">3-hydroxyacyl-CoA dehydrogenase</fullName>
    </submittedName>
</protein>
<dbReference type="SUPFAM" id="SSF48179">
    <property type="entry name" value="6-phosphogluconate dehydrogenase C-terminal domain-like"/>
    <property type="match status" value="2"/>
</dbReference>
<evidence type="ECO:0000256" key="7">
    <source>
        <dbReference type="ARBA" id="ARBA00023002"/>
    </source>
</evidence>
<gene>
    <name evidence="15" type="ORF">SAMN05216199_1508</name>
</gene>
<dbReference type="InterPro" id="IPR006108">
    <property type="entry name" value="3HC_DH_C"/>
</dbReference>